<evidence type="ECO:0000256" key="9">
    <source>
        <dbReference type="PIRSR" id="PIRSR000077-4"/>
    </source>
</evidence>
<dbReference type="GO" id="GO:0005829">
    <property type="term" value="C:cytosol"/>
    <property type="evidence" value="ECO:0007669"/>
    <property type="project" value="TreeGrafter"/>
</dbReference>
<dbReference type="AlphaFoldDB" id="F4H874"/>
<dbReference type="SUPFAM" id="SSF52833">
    <property type="entry name" value="Thioredoxin-like"/>
    <property type="match status" value="1"/>
</dbReference>
<proteinExistence type="inferred from homology"/>
<dbReference type="Proteomes" id="UP000008460">
    <property type="component" value="Chromosome"/>
</dbReference>
<evidence type="ECO:0000256" key="5">
    <source>
        <dbReference type="ARBA" id="ARBA00023284"/>
    </source>
</evidence>
<evidence type="ECO:0000256" key="1">
    <source>
        <dbReference type="ARBA" id="ARBA00008987"/>
    </source>
</evidence>
<keyword evidence="5 9" id="KW-0676">Redox-active center</keyword>
<evidence type="ECO:0000256" key="2">
    <source>
        <dbReference type="ARBA" id="ARBA00022448"/>
    </source>
</evidence>
<protein>
    <recommendedName>
        <fullName evidence="6 7">Thioredoxin</fullName>
    </recommendedName>
</protein>
<sequence>MSSTTVTDASFATVVLQSELPVLVDVWATWCGPCRQLSPVVDAIGDEYAGRLAVVKVDADANPATVQQMGVVSIPTLAVFAGGRLVTSLAGARPRSAIVAELEKVLP</sequence>
<dbReference type="PROSITE" id="PS51352">
    <property type="entry name" value="THIOREDOXIN_2"/>
    <property type="match status" value="1"/>
</dbReference>
<dbReference type="NCBIfam" id="TIGR01068">
    <property type="entry name" value="thioredoxin"/>
    <property type="match status" value="1"/>
</dbReference>
<feature type="site" description="Contributes to redox potential value" evidence="8">
    <location>
        <position position="32"/>
    </location>
</feature>
<dbReference type="InterPro" id="IPR013766">
    <property type="entry name" value="Thioredoxin_domain"/>
</dbReference>
<keyword evidence="3" id="KW-0249">Electron transport</keyword>
<dbReference type="CDD" id="cd02947">
    <property type="entry name" value="TRX_family"/>
    <property type="match status" value="1"/>
</dbReference>
<dbReference type="InterPro" id="IPR005746">
    <property type="entry name" value="Thioredoxin"/>
</dbReference>
<gene>
    <name evidence="11" type="ordered locus">Celf_0491</name>
</gene>
<evidence type="ECO:0000256" key="8">
    <source>
        <dbReference type="PIRSR" id="PIRSR000077-1"/>
    </source>
</evidence>
<name>F4H874_CELFA</name>
<evidence type="ECO:0000256" key="7">
    <source>
        <dbReference type="PIRNR" id="PIRNR000077"/>
    </source>
</evidence>
<feature type="site" description="Contributes to redox potential value" evidence="8">
    <location>
        <position position="33"/>
    </location>
</feature>
<keyword evidence="2" id="KW-0813">Transport</keyword>
<dbReference type="eggNOG" id="COG3118">
    <property type="taxonomic scope" value="Bacteria"/>
</dbReference>
<dbReference type="GO" id="GO:0045454">
    <property type="term" value="P:cell redox homeostasis"/>
    <property type="evidence" value="ECO:0007669"/>
    <property type="project" value="TreeGrafter"/>
</dbReference>
<feature type="active site" description="Nucleophile" evidence="8">
    <location>
        <position position="31"/>
    </location>
</feature>
<dbReference type="PROSITE" id="PS00194">
    <property type="entry name" value="THIOREDOXIN_1"/>
    <property type="match status" value="1"/>
</dbReference>
<dbReference type="EMBL" id="CP002666">
    <property type="protein sequence ID" value="AEE44631.1"/>
    <property type="molecule type" value="Genomic_DNA"/>
</dbReference>
<dbReference type="PIRSF" id="PIRSF000077">
    <property type="entry name" value="Thioredoxin"/>
    <property type="match status" value="1"/>
</dbReference>
<evidence type="ECO:0000259" key="10">
    <source>
        <dbReference type="PROSITE" id="PS51352"/>
    </source>
</evidence>
<feature type="domain" description="Thioredoxin" evidence="10">
    <location>
        <begin position="1"/>
        <end position="107"/>
    </location>
</feature>
<dbReference type="STRING" id="590998.Celf_0491"/>
<accession>F4H874</accession>
<dbReference type="PANTHER" id="PTHR45663:SF11">
    <property type="entry name" value="GEO12009P1"/>
    <property type="match status" value="1"/>
</dbReference>
<keyword evidence="4 9" id="KW-1015">Disulfide bond</keyword>
<dbReference type="Gene3D" id="3.40.30.10">
    <property type="entry name" value="Glutaredoxin"/>
    <property type="match status" value="1"/>
</dbReference>
<evidence type="ECO:0000313" key="12">
    <source>
        <dbReference type="Proteomes" id="UP000008460"/>
    </source>
</evidence>
<evidence type="ECO:0000256" key="3">
    <source>
        <dbReference type="ARBA" id="ARBA00022982"/>
    </source>
</evidence>
<dbReference type="PANTHER" id="PTHR45663">
    <property type="entry name" value="GEO12009P1"/>
    <property type="match status" value="1"/>
</dbReference>
<feature type="active site" description="Nucleophile" evidence="8">
    <location>
        <position position="34"/>
    </location>
</feature>
<evidence type="ECO:0000313" key="11">
    <source>
        <dbReference type="EMBL" id="AEE44631.1"/>
    </source>
</evidence>
<dbReference type="InterPro" id="IPR036249">
    <property type="entry name" value="Thioredoxin-like_sf"/>
</dbReference>
<dbReference type="KEGG" id="cfi:Celf_0491"/>
<dbReference type="InterPro" id="IPR017937">
    <property type="entry name" value="Thioredoxin_CS"/>
</dbReference>
<comment type="similarity">
    <text evidence="1 7">Belongs to the thioredoxin family.</text>
</comment>
<dbReference type="FunFam" id="3.40.30.10:FF:000001">
    <property type="entry name" value="Thioredoxin"/>
    <property type="match status" value="1"/>
</dbReference>
<evidence type="ECO:0000256" key="6">
    <source>
        <dbReference type="NCBIfam" id="TIGR01068"/>
    </source>
</evidence>
<feature type="site" description="Deprotonates C-terminal active site Cys" evidence="8">
    <location>
        <position position="25"/>
    </location>
</feature>
<evidence type="ECO:0000256" key="4">
    <source>
        <dbReference type="ARBA" id="ARBA00023157"/>
    </source>
</evidence>
<dbReference type="HOGENOM" id="CLU_090389_10_2_11"/>
<organism evidence="11 12">
    <name type="scientific">Cellulomonas fimi (strain ATCC 484 / DSM 20113 / JCM 1341 / CCUG 24087 / LMG 16345 / NBRC 15513 / NCIMB 8980 / NCTC 7547 / NRS-133)</name>
    <dbReference type="NCBI Taxonomy" id="590998"/>
    <lineage>
        <taxon>Bacteria</taxon>
        <taxon>Bacillati</taxon>
        <taxon>Actinomycetota</taxon>
        <taxon>Actinomycetes</taxon>
        <taxon>Micrococcales</taxon>
        <taxon>Cellulomonadaceae</taxon>
        <taxon>Cellulomonas</taxon>
    </lineage>
</organism>
<dbReference type="GO" id="GO:0015035">
    <property type="term" value="F:protein-disulfide reductase activity"/>
    <property type="evidence" value="ECO:0007669"/>
    <property type="project" value="UniProtKB-UniRule"/>
</dbReference>
<dbReference type="PRINTS" id="PR00421">
    <property type="entry name" value="THIOREDOXIN"/>
</dbReference>
<dbReference type="RefSeq" id="WP_013769660.1">
    <property type="nucleotide sequence ID" value="NC_015514.1"/>
</dbReference>
<dbReference type="Pfam" id="PF00085">
    <property type="entry name" value="Thioredoxin"/>
    <property type="match status" value="1"/>
</dbReference>
<feature type="disulfide bond" description="Redox-active" evidence="9">
    <location>
        <begin position="31"/>
        <end position="34"/>
    </location>
</feature>
<reference evidence="11 12" key="1">
    <citation type="submission" date="2011-04" db="EMBL/GenBank/DDBJ databases">
        <title>Complete sequence of Cellulomonas fimi ATCC 484.</title>
        <authorList>
            <consortium name="US DOE Joint Genome Institute"/>
            <person name="Lucas S."/>
            <person name="Han J."/>
            <person name="Lapidus A."/>
            <person name="Cheng J.-F."/>
            <person name="Goodwin L."/>
            <person name="Pitluck S."/>
            <person name="Peters L."/>
            <person name="Chertkov O."/>
            <person name="Detter J.C."/>
            <person name="Han C."/>
            <person name="Tapia R."/>
            <person name="Land M."/>
            <person name="Hauser L."/>
            <person name="Kyrpides N."/>
            <person name="Ivanova N."/>
            <person name="Ovchinnikova G."/>
            <person name="Pagani I."/>
            <person name="Mead D."/>
            <person name="Brumm P."/>
            <person name="Woyke T."/>
        </authorList>
    </citation>
    <scope>NUCLEOTIDE SEQUENCE [LARGE SCALE GENOMIC DNA]</scope>
    <source>
        <strain evidence="12">ATCC 484 / DSM 20113 / JCM 1341 / NBRC 15513 / NCIMB 8980 / NCTC 7547</strain>
    </source>
</reference>
<keyword evidence="12" id="KW-1185">Reference proteome</keyword>